<keyword evidence="2" id="KW-1185">Reference proteome</keyword>
<name>A0ABV0TFA1_9TELE</name>
<organism evidence="1 2">
    <name type="scientific">Ilyodon furcidens</name>
    <name type="common">goldbreast splitfin</name>
    <dbReference type="NCBI Taxonomy" id="33524"/>
    <lineage>
        <taxon>Eukaryota</taxon>
        <taxon>Metazoa</taxon>
        <taxon>Chordata</taxon>
        <taxon>Craniata</taxon>
        <taxon>Vertebrata</taxon>
        <taxon>Euteleostomi</taxon>
        <taxon>Actinopterygii</taxon>
        <taxon>Neopterygii</taxon>
        <taxon>Teleostei</taxon>
        <taxon>Neoteleostei</taxon>
        <taxon>Acanthomorphata</taxon>
        <taxon>Ovalentaria</taxon>
        <taxon>Atherinomorphae</taxon>
        <taxon>Cyprinodontiformes</taxon>
        <taxon>Goodeidae</taxon>
        <taxon>Ilyodon</taxon>
    </lineage>
</organism>
<protein>
    <submittedName>
        <fullName evidence="1">Uncharacterized protein</fullName>
    </submittedName>
</protein>
<dbReference type="EMBL" id="JAHRIQ010028317">
    <property type="protein sequence ID" value="MEQ2230706.1"/>
    <property type="molecule type" value="Genomic_DNA"/>
</dbReference>
<proteinExistence type="predicted"/>
<sequence length="81" mass="8838">MAGSLRFLLTRLPVETCPPSDAYFPPWSPSLPSPIVQPYKPPHRTITPGFPLTLSGVHPPSLALLTSLGSPRIKKNCIHIQ</sequence>
<dbReference type="Proteomes" id="UP001482620">
    <property type="component" value="Unassembled WGS sequence"/>
</dbReference>
<evidence type="ECO:0000313" key="1">
    <source>
        <dbReference type="EMBL" id="MEQ2230706.1"/>
    </source>
</evidence>
<evidence type="ECO:0000313" key="2">
    <source>
        <dbReference type="Proteomes" id="UP001482620"/>
    </source>
</evidence>
<gene>
    <name evidence="1" type="ORF">ILYODFUR_032154</name>
</gene>
<reference evidence="1 2" key="1">
    <citation type="submission" date="2021-06" db="EMBL/GenBank/DDBJ databases">
        <authorList>
            <person name="Palmer J.M."/>
        </authorList>
    </citation>
    <scope>NUCLEOTIDE SEQUENCE [LARGE SCALE GENOMIC DNA]</scope>
    <source>
        <strain evidence="2">if_2019</strain>
        <tissue evidence="1">Muscle</tissue>
    </source>
</reference>
<comment type="caution">
    <text evidence="1">The sequence shown here is derived from an EMBL/GenBank/DDBJ whole genome shotgun (WGS) entry which is preliminary data.</text>
</comment>
<accession>A0ABV0TFA1</accession>